<evidence type="ECO:0000313" key="2">
    <source>
        <dbReference type="EMBL" id="VDI41055.1"/>
    </source>
</evidence>
<feature type="compositionally biased region" description="Polar residues" evidence="1">
    <location>
        <begin position="61"/>
        <end position="70"/>
    </location>
</feature>
<dbReference type="EMBL" id="UYJE01005860">
    <property type="protein sequence ID" value="VDI41055.1"/>
    <property type="molecule type" value="Genomic_DNA"/>
</dbReference>
<keyword evidence="3" id="KW-1185">Reference proteome</keyword>
<organism evidence="2 3">
    <name type="scientific">Mytilus galloprovincialis</name>
    <name type="common">Mediterranean mussel</name>
    <dbReference type="NCBI Taxonomy" id="29158"/>
    <lineage>
        <taxon>Eukaryota</taxon>
        <taxon>Metazoa</taxon>
        <taxon>Spiralia</taxon>
        <taxon>Lophotrochozoa</taxon>
        <taxon>Mollusca</taxon>
        <taxon>Bivalvia</taxon>
        <taxon>Autobranchia</taxon>
        <taxon>Pteriomorphia</taxon>
        <taxon>Mytilida</taxon>
        <taxon>Mytiloidea</taxon>
        <taxon>Mytilidae</taxon>
        <taxon>Mytilinae</taxon>
        <taxon>Mytilus</taxon>
    </lineage>
</organism>
<dbReference type="Proteomes" id="UP000596742">
    <property type="component" value="Unassembled WGS sequence"/>
</dbReference>
<comment type="caution">
    <text evidence="2">The sequence shown here is derived from an EMBL/GenBank/DDBJ whole genome shotgun (WGS) entry which is preliminary data.</text>
</comment>
<feature type="region of interest" description="Disordered" evidence="1">
    <location>
        <begin position="61"/>
        <end position="111"/>
    </location>
</feature>
<feature type="region of interest" description="Disordered" evidence="1">
    <location>
        <begin position="1"/>
        <end position="23"/>
    </location>
</feature>
<gene>
    <name evidence="2" type="ORF">MGAL_10B081272</name>
</gene>
<protein>
    <submittedName>
        <fullName evidence="2">Uncharacterized protein</fullName>
    </submittedName>
</protein>
<sequence>MAYHNSQGDHRQQRTTFRTEERPGTLFTENGCIYDRNIHPQILTVPRLRSIEDIPPIFTLRTYSSPSDTESFNRESSPKPSAPPMEDPTPPIARRTRSHRIKTPLTEETYM</sequence>
<reference evidence="2" key="1">
    <citation type="submission" date="2018-11" db="EMBL/GenBank/DDBJ databases">
        <authorList>
            <person name="Alioto T."/>
            <person name="Alioto T."/>
        </authorList>
    </citation>
    <scope>NUCLEOTIDE SEQUENCE</scope>
</reference>
<evidence type="ECO:0000313" key="3">
    <source>
        <dbReference type="Proteomes" id="UP000596742"/>
    </source>
</evidence>
<name>A0A8B6EWR4_MYTGA</name>
<feature type="compositionally biased region" description="Pro residues" evidence="1">
    <location>
        <begin position="80"/>
        <end position="91"/>
    </location>
</feature>
<feature type="compositionally biased region" description="Basic and acidic residues" evidence="1">
    <location>
        <begin position="7"/>
        <end position="23"/>
    </location>
</feature>
<proteinExistence type="predicted"/>
<evidence type="ECO:0000256" key="1">
    <source>
        <dbReference type="SAM" id="MobiDB-lite"/>
    </source>
</evidence>
<dbReference type="AlphaFoldDB" id="A0A8B6EWR4"/>
<accession>A0A8B6EWR4</accession>